<dbReference type="Proteomes" id="UP000075515">
    <property type="component" value="Unassembled WGS sequence"/>
</dbReference>
<name>A0A150SYL0_SORCE</name>
<feature type="region of interest" description="Disordered" evidence="1">
    <location>
        <begin position="75"/>
        <end position="110"/>
    </location>
</feature>
<accession>A0A150SYL0</accession>
<gene>
    <name evidence="2" type="ORF">BE18_05620</name>
</gene>
<comment type="caution">
    <text evidence="2">The sequence shown here is derived from an EMBL/GenBank/DDBJ whole genome shotgun (WGS) entry which is preliminary data.</text>
</comment>
<reference evidence="2 3" key="1">
    <citation type="submission" date="2014-02" db="EMBL/GenBank/DDBJ databases">
        <title>The small core and large imbalanced accessory genome model reveals a collaborative survival strategy of Sorangium cellulosum strains in nature.</title>
        <authorList>
            <person name="Han K."/>
            <person name="Peng R."/>
            <person name="Blom J."/>
            <person name="Li Y.-Z."/>
        </authorList>
    </citation>
    <scope>NUCLEOTIDE SEQUENCE [LARGE SCALE GENOMIC DNA]</scope>
    <source>
        <strain evidence="2 3">So0149</strain>
    </source>
</reference>
<evidence type="ECO:0000256" key="1">
    <source>
        <dbReference type="SAM" id="MobiDB-lite"/>
    </source>
</evidence>
<dbReference type="AlphaFoldDB" id="A0A150SYL0"/>
<evidence type="ECO:0000313" key="2">
    <source>
        <dbReference type="EMBL" id="KYF97524.1"/>
    </source>
</evidence>
<feature type="region of interest" description="Disordered" evidence="1">
    <location>
        <begin position="1"/>
        <end position="49"/>
    </location>
</feature>
<proteinExistence type="predicted"/>
<evidence type="ECO:0000313" key="3">
    <source>
        <dbReference type="Proteomes" id="UP000075515"/>
    </source>
</evidence>
<feature type="compositionally biased region" description="Basic and acidic residues" evidence="1">
    <location>
        <begin position="30"/>
        <end position="39"/>
    </location>
</feature>
<organism evidence="2 3">
    <name type="scientific">Sorangium cellulosum</name>
    <name type="common">Polyangium cellulosum</name>
    <dbReference type="NCBI Taxonomy" id="56"/>
    <lineage>
        <taxon>Bacteria</taxon>
        <taxon>Pseudomonadati</taxon>
        <taxon>Myxococcota</taxon>
        <taxon>Polyangia</taxon>
        <taxon>Polyangiales</taxon>
        <taxon>Polyangiaceae</taxon>
        <taxon>Sorangium</taxon>
    </lineage>
</organism>
<protein>
    <submittedName>
        <fullName evidence="2">Uncharacterized protein</fullName>
    </submittedName>
</protein>
<feature type="compositionally biased region" description="Basic residues" evidence="1">
    <location>
        <begin position="96"/>
        <end position="110"/>
    </location>
</feature>
<sequence>MQRQRGFRSESLVADQPRERARRRASAPGSRHDAFDPRRYLRRRQRGAEQDQLIAAQQLGVLALGGALVPTEHLQRSARELRSPASGSLPGDRSQLMRRSHRAQERRRGHHALCEVERRRRQPIAYLARGTL</sequence>
<dbReference type="EMBL" id="JEMC01001394">
    <property type="protein sequence ID" value="KYF97524.1"/>
    <property type="molecule type" value="Genomic_DNA"/>
</dbReference>